<gene>
    <name evidence="1" type="ORF">EJP82_25910</name>
</gene>
<proteinExistence type="predicted"/>
<evidence type="ECO:0000313" key="1">
    <source>
        <dbReference type="EMBL" id="RUT39518.1"/>
    </source>
</evidence>
<comment type="caution">
    <text evidence="1">The sequence shown here is derived from an EMBL/GenBank/DDBJ whole genome shotgun (WGS) entry which is preliminary data.</text>
</comment>
<evidence type="ECO:0000313" key="2">
    <source>
        <dbReference type="Proteomes" id="UP000279446"/>
    </source>
</evidence>
<sequence>MEVDEKHNMKLSLDELAYLVAFVGGTTLRGIQYSFNQSNESELRQHFELIQQKLENKDILHVNFDGTVQMSQDVHDMISTIAFCNRVILQQTNGSEEAISYQYYLYGELILELQLEEDQCILHPMHAIYELNATMIERSGILQHYDFGQQGNIQDLSTAEIEKNISSFCSVQCCHLENEQISAEREVSYITSERKLYQIKVEQELEDSLSSYSFKPVTLQWVVHEINQIL</sequence>
<reference evidence="1 2" key="1">
    <citation type="submission" date="2018-12" db="EMBL/GenBank/DDBJ databases">
        <authorList>
            <person name="Sun L."/>
            <person name="Chen Z."/>
        </authorList>
    </citation>
    <scope>NUCLEOTIDE SEQUENCE [LARGE SCALE GENOMIC DNA]</scope>
    <source>
        <strain evidence="1 2">DSM 15890</strain>
    </source>
</reference>
<dbReference type="RefSeq" id="WP_127194959.1">
    <property type="nucleotide sequence ID" value="NZ_RZNY01000043.1"/>
</dbReference>
<dbReference type="EMBL" id="RZNY01000043">
    <property type="protein sequence ID" value="RUT39518.1"/>
    <property type="molecule type" value="Genomic_DNA"/>
</dbReference>
<accession>A0A433XXD4</accession>
<dbReference type="AlphaFoldDB" id="A0A433XXD4"/>
<name>A0A433XXD4_9BACL</name>
<keyword evidence="2" id="KW-1185">Reference proteome</keyword>
<dbReference type="OrthoDB" id="9827276at2"/>
<protein>
    <submittedName>
        <fullName evidence="1">Uncharacterized protein</fullName>
    </submittedName>
</protein>
<organism evidence="1 2">
    <name type="scientific">Paenibacillus anaericanus</name>
    <dbReference type="NCBI Taxonomy" id="170367"/>
    <lineage>
        <taxon>Bacteria</taxon>
        <taxon>Bacillati</taxon>
        <taxon>Bacillota</taxon>
        <taxon>Bacilli</taxon>
        <taxon>Bacillales</taxon>
        <taxon>Paenibacillaceae</taxon>
        <taxon>Paenibacillus</taxon>
    </lineage>
</organism>
<dbReference type="Proteomes" id="UP000279446">
    <property type="component" value="Unassembled WGS sequence"/>
</dbReference>